<keyword evidence="10" id="KW-1185">Reference proteome</keyword>
<dbReference type="EMBL" id="JAOQAZ010000025">
    <property type="protein sequence ID" value="KAJ4252919.1"/>
    <property type="molecule type" value="Genomic_DNA"/>
</dbReference>
<evidence type="ECO:0000259" key="8">
    <source>
        <dbReference type="SMART" id="SM00906"/>
    </source>
</evidence>
<dbReference type="GO" id="GO:0006351">
    <property type="term" value="P:DNA-templated transcription"/>
    <property type="evidence" value="ECO:0007669"/>
    <property type="project" value="InterPro"/>
</dbReference>
<dbReference type="AlphaFoldDB" id="A0A9W8VD35"/>
<dbReference type="GO" id="GO:0008270">
    <property type="term" value="F:zinc ion binding"/>
    <property type="evidence" value="ECO:0007669"/>
    <property type="project" value="InterPro"/>
</dbReference>
<dbReference type="PANTHER" id="PTHR31313:SF86">
    <property type="entry name" value="ZN(2)-C6 FUNGAL-TYPE DOMAIN-CONTAINING PROTEIN"/>
    <property type="match status" value="1"/>
</dbReference>
<keyword evidence="1" id="KW-0479">Metal-binding</keyword>
<dbReference type="OrthoDB" id="4161332at2759"/>
<keyword evidence="3" id="KW-0805">Transcription regulation</keyword>
<feature type="region of interest" description="Disordered" evidence="7">
    <location>
        <begin position="48"/>
        <end position="133"/>
    </location>
</feature>
<dbReference type="Pfam" id="PF04082">
    <property type="entry name" value="Fungal_trans"/>
    <property type="match status" value="1"/>
</dbReference>
<dbReference type="PANTHER" id="PTHR31313">
    <property type="entry name" value="TY1 ENHANCER ACTIVATOR"/>
    <property type="match status" value="1"/>
</dbReference>
<reference evidence="9" key="1">
    <citation type="submission" date="2022-09" db="EMBL/GenBank/DDBJ databases">
        <title>Fusarium specimens isolated from Avocado Roots.</title>
        <authorList>
            <person name="Stajich J."/>
            <person name="Roper C."/>
            <person name="Heimlech-Rivalta G."/>
        </authorList>
    </citation>
    <scope>NUCLEOTIDE SEQUENCE</scope>
    <source>
        <strain evidence="9">CF00136</strain>
    </source>
</reference>
<keyword evidence="5" id="KW-0804">Transcription</keyword>
<feature type="compositionally biased region" description="Low complexity" evidence="7">
    <location>
        <begin position="48"/>
        <end position="69"/>
    </location>
</feature>
<sequence>MASNNRRPQRTSTAFDVLNSVSRPSNARIHKLEEENAHLRQLLRSRSSALNSAERPEIPQQPQGEPIVIHTTEDPTPRATHARNHEQSPTTSTALESYPTTTTGQPEHNVFHGPSSGTIETRDPRNPNTHAANVGDSMVRNQLLAETTRQRQLESINARAGKLDFGIIDTKVGTDLLHNFWNRQHYMGSAVYRPAFMRDMACKGPYFSELLLNAILFAGSKHTADEAHLRSLNDLNSIGRPFRAKFEQILHSSGSQIFFESKITTIQALLVVADALFSWCNERSLSWHYMGMAISMIVDLGLHIDGPARRSSRKPTAEDTEIERRVFWAAFALDKVQSIYQGRPTRLREDDNRVPIVFLDEYEELEDFSTHTYSKIPVRLGCPTYSVSTFEQLCKLSTIIDRILYALYAEKCSIKSPDELWTIAHLLHDRLKSWKDQLPAHLQLQSNNPAPSTILPHTLSLIALYNSLVILVYRPFLSEGHLASVSATAAPEAFSNCATAALEIHQILQLYKQYFCFKTAPYFISYATYVSATIHVRMAAQKRPGSQAHACLRACLETLSIQQTQCHGPKRTMKILLGIMERLDVNVGDFVAIDPTSCQMNYTNAINGHDPAVIEPRIGNQVPDALGLPPLVPDTDTEMSIDFQINTDLTLTDFDIDQIMQSFVVEGPVPTKQGPPLYQLEDFQAGLTNGGMGDQDFVVPDLMMFDNLFGFDT</sequence>
<evidence type="ECO:0000313" key="10">
    <source>
        <dbReference type="Proteomes" id="UP001152049"/>
    </source>
</evidence>
<keyword evidence="4" id="KW-0238">DNA-binding</keyword>
<evidence type="ECO:0000256" key="2">
    <source>
        <dbReference type="ARBA" id="ARBA00022833"/>
    </source>
</evidence>
<feature type="domain" description="Xylanolytic transcriptional activator regulatory" evidence="8">
    <location>
        <begin position="286"/>
        <end position="361"/>
    </location>
</feature>
<proteinExistence type="predicted"/>
<dbReference type="CDD" id="cd12148">
    <property type="entry name" value="fungal_TF_MHR"/>
    <property type="match status" value="1"/>
</dbReference>
<dbReference type="InterPro" id="IPR007219">
    <property type="entry name" value="XnlR_reg_dom"/>
</dbReference>
<accession>A0A9W8VD35</accession>
<dbReference type="GO" id="GO:0003677">
    <property type="term" value="F:DNA binding"/>
    <property type="evidence" value="ECO:0007669"/>
    <property type="project" value="UniProtKB-KW"/>
</dbReference>
<name>A0A9W8VD35_9HYPO</name>
<keyword evidence="6" id="KW-0539">Nucleus</keyword>
<evidence type="ECO:0000256" key="4">
    <source>
        <dbReference type="ARBA" id="ARBA00023125"/>
    </source>
</evidence>
<dbReference type="SMART" id="SM00906">
    <property type="entry name" value="Fungal_trans"/>
    <property type="match status" value="1"/>
</dbReference>
<protein>
    <recommendedName>
        <fullName evidence="8">Xylanolytic transcriptional activator regulatory domain-containing protein</fullName>
    </recommendedName>
</protein>
<dbReference type="InterPro" id="IPR051615">
    <property type="entry name" value="Transcr_Regulatory_Elem"/>
</dbReference>
<feature type="compositionally biased region" description="Polar residues" evidence="7">
    <location>
        <begin position="87"/>
        <end position="106"/>
    </location>
</feature>
<keyword evidence="2" id="KW-0862">Zinc</keyword>
<organism evidence="9 10">
    <name type="scientific">Fusarium torreyae</name>
    <dbReference type="NCBI Taxonomy" id="1237075"/>
    <lineage>
        <taxon>Eukaryota</taxon>
        <taxon>Fungi</taxon>
        <taxon>Dikarya</taxon>
        <taxon>Ascomycota</taxon>
        <taxon>Pezizomycotina</taxon>
        <taxon>Sordariomycetes</taxon>
        <taxon>Hypocreomycetidae</taxon>
        <taxon>Hypocreales</taxon>
        <taxon>Nectriaceae</taxon>
        <taxon>Fusarium</taxon>
    </lineage>
</organism>
<evidence type="ECO:0000256" key="5">
    <source>
        <dbReference type="ARBA" id="ARBA00023163"/>
    </source>
</evidence>
<evidence type="ECO:0000256" key="7">
    <source>
        <dbReference type="SAM" id="MobiDB-lite"/>
    </source>
</evidence>
<comment type="caution">
    <text evidence="9">The sequence shown here is derived from an EMBL/GenBank/DDBJ whole genome shotgun (WGS) entry which is preliminary data.</text>
</comment>
<evidence type="ECO:0000256" key="3">
    <source>
        <dbReference type="ARBA" id="ARBA00023015"/>
    </source>
</evidence>
<evidence type="ECO:0000256" key="1">
    <source>
        <dbReference type="ARBA" id="ARBA00022723"/>
    </source>
</evidence>
<dbReference type="Proteomes" id="UP001152049">
    <property type="component" value="Unassembled WGS sequence"/>
</dbReference>
<evidence type="ECO:0000256" key="6">
    <source>
        <dbReference type="ARBA" id="ARBA00023242"/>
    </source>
</evidence>
<evidence type="ECO:0000313" key="9">
    <source>
        <dbReference type="EMBL" id="KAJ4252919.1"/>
    </source>
</evidence>
<gene>
    <name evidence="9" type="ORF">NW762_010825</name>
</gene>